<dbReference type="EMBL" id="FMAE01000002">
    <property type="protein sequence ID" value="SCB17524.1"/>
    <property type="molecule type" value="Genomic_DNA"/>
</dbReference>
<sequence length="424" mass="47794">MADYEWYLREIVNAHDLVGFDDVFWNLGQVLAWVETRSPFAVDALSDSSPELSRREHSFPSGLPHFASEIAASNAKENGHAPLPSPFRSLDEVRRIVLRSLQLGTLKASGQRRGSTVREQITTLEWADLVISDNVYGEMSVHRHPAFPVEWHDVRVLRDEVLSAFPPPPSRSSQRPNARVTPVPEGYYALEKAVLLIAKELDSDIWRTGKMTRNEIVAYENLGQVNHYKNLGQILDDIVANLRDRKGNLPDDTIAQRLASYEKCQGVVKEALLAGDLKSLLQFETGERVEYPSKAWDQDDAIAWFDDGFIWVDDAPATAAPGWASILIDKDSFSDWYYSGTGPMADVEAKEPDKGGRPPEYDWDAIKSYAMSIIKERGLPARANKRLPSKEQLTVAILDAWAFKGIELKKPTVSRYVKKWLDEL</sequence>
<gene>
    <name evidence="1" type="ORF">GA0061099_1002486</name>
</gene>
<accession>A0A1C3UQ33</accession>
<organism evidence="1 2">
    <name type="scientific">Bradyrhizobium yuanmingense</name>
    <dbReference type="NCBI Taxonomy" id="108015"/>
    <lineage>
        <taxon>Bacteria</taxon>
        <taxon>Pseudomonadati</taxon>
        <taxon>Pseudomonadota</taxon>
        <taxon>Alphaproteobacteria</taxon>
        <taxon>Hyphomicrobiales</taxon>
        <taxon>Nitrobacteraceae</taxon>
        <taxon>Bradyrhizobium</taxon>
    </lineage>
</organism>
<proteinExistence type="predicted"/>
<dbReference type="RefSeq" id="WP_141697566.1">
    <property type="nucleotide sequence ID" value="NZ_FMAE01000002.1"/>
</dbReference>
<protein>
    <submittedName>
        <fullName evidence="1">Uncharacterized protein</fullName>
    </submittedName>
</protein>
<dbReference type="AlphaFoldDB" id="A0A1C3UQ33"/>
<evidence type="ECO:0000313" key="2">
    <source>
        <dbReference type="Proteomes" id="UP000183174"/>
    </source>
</evidence>
<name>A0A1C3UQ33_9BRAD</name>
<dbReference type="Proteomes" id="UP000183174">
    <property type="component" value="Unassembled WGS sequence"/>
</dbReference>
<reference evidence="1 2" key="1">
    <citation type="submission" date="2016-08" db="EMBL/GenBank/DDBJ databases">
        <authorList>
            <person name="Seilhamer J.J."/>
        </authorList>
    </citation>
    <scope>NUCLEOTIDE SEQUENCE [LARGE SCALE GENOMIC DNA]</scope>
    <source>
        <strain evidence="1 2">CCBAU 10071</strain>
    </source>
</reference>
<evidence type="ECO:0000313" key="1">
    <source>
        <dbReference type="EMBL" id="SCB17524.1"/>
    </source>
</evidence>